<proteinExistence type="predicted"/>
<name>A0AAW1YZ02_CULAL</name>
<organism evidence="1 2">
    <name type="scientific">Culter alburnus</name>
    <name type="common">Topmouth culter</name>
    <dbReference type="NCBI Taxonomy" id="194366"/>
    <lineage>
        <taxon>Eukaryota</taxon>
        <taxon>Metazoa</taxon>
        <taxon>Chordata</taxon>
        <taxon>Craniata</taxon>
        <taxon>Vertebrata</taxon>
        <taxon>Euteleostomi</taxon>
        <taxon>Actinopterygii</taxon>
        <taxon>Neopterygii</taxon>
        <taxon>Teleostei</taxon>
        <taxon>Ostariophysi</taxon>
        <taxon>Cypriniformes</taxon>
        <taxon>Xenocyprididae</taxon>
        <taxon>Xenocypridinae</taxon>
        <taxon>Culter</taxon>
    </lineage>
</organism>
<dbReference type="EMBL" id="JAWDJR010000022">
    <property type="protein sequence ID" value="KAK9954351.1"/>
    <property type="molecule type" value="Genomic_DNA"/>
</dbReference>
<accession>A0AAW1YZ02</accession>
<evidence type="ECO:0000313" key="2">
    <source>
        <dbReference type="Proteomes" id="UP001479290"/>
    </source>
</evidence>
<protein>
    <submittedName>
        <fullName evidence="1">Uncharacterized protein</fullName>
    </submittedName>
</protein>
<evidence type="ECO:0000313" key="1">
    <source>
        <dbReference type="EMBL" id="KAK9954351.1"/>
    </source>
</evidence>
<dbReference type="AlphaFoldDB" id="A0AAW1YZ02"/>
<comment type="caution">
    <text evidence="1">The sequence shown here is derived from an EMBL/GenBank/DDBJ whole genome shotgun (WGS) entry which is preliminary data.</text>
</comment>
<dbReference type="Proteomes" id="UP001479290">
    <property type="component" value="Unassembled WGS sequence"/>
</dbReference>
<sequence>MTEQNMMLENELIQDDCHLKCKQYLISLFDESTAEYFLSPSSCSKEIPPWFSQLKDDMKDHMSAVALWDALRQRTAQILQESNTEPSVVITNQIARRVTDWKTQVKKDHLMHLAGVKYMFRCAQQNQAISALLLQHNPLFDYGINNGLK</sequence>
<reference evidence="1 2" key="1">
    <citation type="submission" date="2024-05" db="EMBL/GenBank/DDBJ databases">
        <title>A high-quality chromosomal-level genome assembly of Topmouth culter (Culter alburnus).</title>
        <authorList>
            <person name="Zhao H."/>
        </authorList>
    </citation>
    <scope>NUCLEOTIDE SEQUENCE [LARGE SCALE GENOMIC DNA]</scope>
    <source>
        <strain evidence="1">CATC2023</strain>
        <tissue evidence="1">Muscle</tissue>
    </source>
</reference>
<gene>
    <name evidence="1" type="ORF">ABG768_016425</name>
</gene>
<keyword evidence="2" id="KW-1185">Reference proteome</keyword>